<dbReference type="EMBL" id="CP135996">
    <property type="protein sequence ID" value="WOC32787.1"/>
    <property type="molecule type" value="Genomic_DNA"/>
</dbReference>
<dbReference type="KEGG" id="carl:PXC00_02620"/>
<evidence type="ECO:0000313" key="3">
    <source>
        <dbReference type="Proteomes" id="UP001300604"/>
    </source>
</evidence>
<dbReference type="AlphaFoldDB" id="A0AA97DAS8"/>
<proteinExistence type="predicted"/>
<evidence type="ECO:0000256" key="1">
    <source>
        <dbReference type="SAM" id="MobiDB-lite"/>
    </source>
</evidence>
<accession>A0AA97DAS8</accession>
<sequence length="74" mass="8130">MRNCRRNCRSNSSSTQSSWQPTMQMYAGSAENLGQSIAAIKQAQCDSQRRAAETQGLACRLRFGGLPPTRFSCA</sequence>
<organism evidence="2 3">
    <name type="scientific">Caproicibacterium argilliputei</name>
    <dbReference type="NCBI Taxonomy" id="3030016"/>
    <lineage>
        <taxon>Bacteria</taxon>
        <taxon>Bacillati</taxon>
        <taxon>Bacillota</taxon>
        <taxon>Clostridia</taxon>
        <taxon>Eubacteriales</taxon>
        <taxon>Oscillospiraceae</taxon>
        <taxon>Caproicibacterium</taxon>
    </lineage>
</organism>
<gene>
    <name evidence="2" type="ORF">PXC00_02620</name>
</gene>
<protein>
    <submittedName>
        <fullName evidence="2">Uncharacterized protein</fullName>
    </submittedName>
</protein>
<name>A0AA97DAS8_9FIRM</name>
<reference evidence="2" key="2">
    <citation type="submission" date="2024-06" db="EMBL/GenBank/DDBJ databases">
        <title>Caproicibacterium argilliputei sp. nov, a novel caproic acid producing anaerobic bacterium isolated from pit mud.</title>
        <authorList>
            <person name="Xia S."/>
        </authorList>
    </citation>
    <scope>NUCLEOTIDE SEQUENCE</scope>
    <source>
        <strain evidence="2">ZCY20-5</strain>
    </source>
</reference>
<evidence type="ECO:0000313" key="2">
    <source>
        <dbReference type="EMBL" id="WOC32787.1"/>
    </source>
</evidence>
<keyword evidence="3" id="KW-1185">Reference proteome</keyword>
<dbReference type="RefSeq" id="WP_275845698.1">
    <property type="nucleotide sequence ID" value="NZ_CP135996.1"/>
</dbReference>
<feature type="region of interest" description="Disordered" evidence="1">
    <location>
        <begin position="1"/>
        <end position="20"/>
    </location>
</feature>
<reference evidence="2" key="1">
    <citation type="submission" date="2023-09" db="EMBL/GenBank/DDBJ databases">
        <authorList>
            <person name="Zeng C."/>
        </authorList>
    </citation>
    <scope>NUCLEOTIDE SEQUENCE</scope>
    <source>
        <strain evidence="2">ZCY20-5</strain>
    </source>
</reference>
<dbReference type="Proteomes" id="UP001300604">
    <property type="component" value="Chromosome"/>
</dbReference>